<dbReference type="InterPro" id="IPR048378">
    <property type="entry name" value="BFA1-like_C"/>
</dbReference>
<evidence type="ECO:0000313" key="3">
    <source>
        <dbReference type="Proteomes" id="UP000087171"/>
    </source>
</evidence>
<dbReference type="InterPro" id="IPR022017">
    <property type="entry name" value="BFA1-like_DUF3598"/>
</dbReference>
<dbReference type="STRING" id="3827.A0A1S2XK40"/>
<dbReference type="FunFam" id="2.40.128.20:FF:000017">
    <property type="entry name" value="OsWRKY4 family protein"/>
    <property type="match status" value="1"/>
</dbReference>
<dbReference type="Pfam" id="PF21053">
    <property type="entry name" value="BFA1_C"/>
    <property type="match status" value="1"/>
</dbReference>
<dbReference type="Pfam" id="PF12204">
    <property type="entry name" value="DUF3598_N"/>
    <property type="match status" value="1"/>
</dbReference>
<dbReference type="PANTHER" id="PTHR33404">
    <property type="entry name" value="CELL DIVISION TOPOLOGICAL SPECIFICITY FACTOR HOMOLOG, CHLOROPLASTIC"/>
    <property type="match status" value="1"/>
</dbReference>
<keyword evidence="3" id="KW-1185">Reference proteome</keyword>
<proteinExistence type="predicted"/>
<protein>
    <submittedName>
        <fullName evidence="4">Uncharacterized protein LOC101498671</fullName>
    </submittedName>
</protein>
<reference evidence="4" key="2">
    <citation type="submission" date="2025-08" db="UniProtKB">
        <authorList>
            <consortium name="RefSeq"/>
        </authorList>
    </citation>
    <scope>IDENTIFICATION</scope>
    <source>
        <tissue evidence="4">Etiolated seedlings</tissue>
    </source>
</reference>
<dbReference type="SUPFAM" id="SSF50814">
    <property type="entry name" value="Lipocalins"/>
    <property type="match status" value="2"/>
</dbReference>
<evidence type="ECO:0000259" key="2">
    <source>
        <dbReference type="Pfam" id="PF21053"/>
    </source>
</evidence>
<dbReference type="FunFam" id="2.40.128.20:FF:000013">
    <property type="entry name" value="OsWRKY4 family protein"/>
    <property type="match status" value="1"/>
</dbReference>
<dbReference type="InterPro" id="IPR012674">
    <property type="entry name" value="Calycin"/>
</dbReference>
<dbReference type="PaxDb" id="3827-XP_004489428.1"/>
<dbReference type="PANTHER" id="PTHR33404:SF3">
    <property type="entry name" value="NMDA RECEPTOR SUBUNIT EPSILON-1, PUTATIVE (DUF3598)-RELATED"/>
    <property type="match status" value="1"/>
</dbReference>
<reference evidence="3" key="1">
    <citation type="journal article" date="2013" name="Nat. Biotechnol.">
        <title>Draft genome sequence of chickpea (Cicer arietinum) provides a resource for trait improvement.</title>
        <authorList>
            <person name="Varshney R.K."/>
            <person name="Song C."/>
            <person name="Saxena R.K."/>
            <person name="Azam S."/>
            <person name="Yu S."/>
            <person name="Sharpe A.G."/>
            <person name="Cannon S."/>
            <person name="Baek J."/>
            <person name="Rosen B.D."/>
            <person name="Tar'an B."/>
            <person name="Millan T."/>
            <person name="Zhang X."/>
            <person name="Ramsay L.D."/>
            <person name="Iwata A."/>
            <person name="Wang Y."/>
            <person name="Nelson W."/>
            <person name="Farmer A.D."/>
            <person name="Gaur P.M."/>
            <person name="Soderlund C."/>
            <person name="Penmetsa R.V."/>
            <person name="Xu C."/>
            <person name="Bharti A.K."/>
            <person name="He W."/>
            <person name="Winter P."/>
            <person name="Zhao S."/>
            <person name="Hane J.K."/>
            <person name="Carrasquilla-Garcia N."/>
            <person name="Condie J.A."/>
            <person name="Upadhyaya H.D."/>
            <person name="Luo M.C."/>
            <person name="Thudi M."/>
            <person name="Gowda C.L."/>
            <person name="Singh N.P."/>
            <person name="Lichtenzveig J."/>
            <person name="Gali K.K."/>
            <person name="Rubio J."/>
            <person name="Nadarajan N."/>
            <person name="Dolezel J."/>
            <person name="Bansal K.C."/>
            <person name="Xu X."/>
            <person name="Edwards D."/>
            <person name="Zhang G."/>
            <person name="Kahl G."/>
            <person name="Gil J."/>
            <person name="Singh K.B."/>
            <person name="Datta S.K."/>
            <person name="Jackson S.A."/>
            <person name="Wang J."/>
            <person name="Cook D.R."/>
        </authorList>
    </citation>
    <scope>NUCLEOTIDE SEQUENCE [LARGE SCALE GENOMIC DNA]</scope>
    <source>
        <strain evidence="3">cv. CDC Frontier</strain>
    </source>
</reference>
<gene>
    <name evidence="4" type="primary">LOC101498671</name>
</gene>
<dbReference type="AlphaFoldDB" id="A0A1S2XK40"/>
<organism evidence="3 4">
    <name type="scientific">Cicer arietinum</name>
    <name type="common">Chickpea</name>
    <name type="synonym">Garbanzo</name>
    <dbReference type="NCBI Taxonomy" id="3827"/>
    <lineage>
        <taxon>Eukaryota</taxon>
        <taxon>Viridiplantae</taxon>
        <taxon>Streptophyta</taxon>
        <taxon>Embryophyta</taxon>
        <taxon>Tracheophyta</taxon>
        <taxon>Spermatophyta</taxon>
        <taxon>Magnoliopsida</taxon>
        <taxon>eudicotyledons</taxon>
        <taxon>Gunneridae</taxon>
        <taxon>Pentapetalae</taxon>
        <taxon>rosids</taxon>
        <taxon>fabids</taxon>
        <taxon>Fabales</taxon>
        <taxon>Fabaceae</taxon>
        <taxon>Papilionoideae</taxon>
        <taxon>50 kb inversion clade</taxon>
        <taxon>NPAAA clade</taxon>
        <taxon>Hologalegina</taxon>
        <taxon>IRL clade</taxon>
        <taxon>Cicereae</taxon>
        <taxon>Cicer</taxon>
    </lineage>
</organism>
<evidence type="ECO:0000259" key="1">
    <source>
        <dbReference type="Pfam" id="PF12204"/>
    </source>
</evidence>
<dbReference type="KEGG" id="cam:101498671"/>
<sequence length="401" mass="44648">MASSTSIHCSVSLPSLPKLTNFKTNNFFSFNPTNPNSILSSSLSTVRSSASSSFSSTAFEDTAMSIDNLRRFFNINIGKWNGSFYQFDAGGKLLQRVSTKLSVSSYGEGELMSLIQSLYIKQPSSNTSISGDDDDTEWAEYKIKETNMFTVDKYQQIGFFPSEKAFALRYQTAGMLETVLRQGVLGEDDTGEESPRNLKLPSRRPSIVCENCLYSLQRDMRARAFHILEPKGTVDMLIIFLEERSEGSPPPLLDTSRESENRITPFLGKWKGHSVTKRSGVYGSTIAEADTVVLHEMNDNGQLIQDVTCTSDGANVTTNVHWTGTISDNLVTFDGGYQMILLPGGMYMGCPYDVAKSVAQSKSFHLEFCWLETPDKRQRLVRTYDVEGLAVSSTYFVETKL</sequence>
<accession>A0A1S2XK40</accession>
<dbReference type="GO" id="GO:0010020">
    <property type="term" value="P:chloroplast fission"/>
    <property type="evidence" value="ECO:0007669"/>
    <property type="project" value="TreeGrafter"/>
</dbReference>
<feature type="domain" description="Biogenesis factor required for ATP synthase 1-like C-terminal" evidence="2">
    <location>
        <begin position="264"/>
        <end position="400"/>
    </location>
</feature>
<name>A0A1S2XK40_CICAR</name>
<dbReference type="GeneID" id="101498671"/>
<dbReference type="Proteomes" id="UP000087171">
    <property type="component" value="Chromosome Ca2"/>
</dbReference>
<dbReference type="RefSeq" id="XP_004489429.1">
    <property type="nucleotide sequence ID" value="XM_004489372.3"/>
</dbReference>
<feature type="domain" description="DUF3598" evidence="1">
    <location>
        <begin position="67"/>
        <end position="245"/>
    </location>
</feature>
<dbReference type="Gene3D" id="2.40.128.20">
    <property type="match status" value="2"/>
</dbReference>
<evidence type="ECO:0000313" key="4">
    <source>
        <dbReference type="RefSeq" id="XP_004489429.1"/>
    </source>
</evidence>
<dbReference type="OrthoDB" id="1908268at2759"/>